<sequence length="59" mass="6705">MHDNGTAHAAGKVPTRSRRLLRWAHRRRRTALSLWLRGACYGAGTGAVSFATFWLRNHM</sequence>
<evidence type="ECO:0000256" key="1">
    <source>
        <dbReference type="SAM" id="Phobius"/>
    </source>
</evidence>
<reference evidence="2 3" key="1">
    <citation type="submission" date="2023-05" db="EMBL/GenBank/DDBJ databases">
        <title>Streptantibioticus silvisoli sp. nov., acidotolerant actinomycetes 1 from pine litter.</title>
        <authorList>
            <person name="Swiecimska M."/>
            <person name="Golinska P."/>
            <person name="Sangal V."/>
            <person name="Wachnowicz B."/>
            <person name="Goodfellow M."/>
        </authorList>
    </citation>
    <scope>NUCLEOTIDE SEQUENCE [LARGE SCALE GENOMIC DNA]</scope>
    <source>
        <strain evidence="2 3">DSM 42109</strain>
    </source>
</reference>
<dbReference type="EMBL" id="JANCPR020000051">
    <property type="protein sequence ID" value="MDJ1137126.1"/>
    <property type="molecule type" value="Genomic_DNA"/>
</dbReference>
<keyword evidence="1" id="KW-0472">Membrane</keyword>
<keyword evidence="3" id="KW-1185">Reference proteome</keyword>
<comment type="caution">
    <text evidence="2">The sequence shown here is derived from an EMBL/GenBank/DDBJ whole genome shotgun (WGS) entry which is preliminary data.</text>
</comment>
<keyword evidence="1" id="KW-0812">Transmembrane</keyword>
<dbReference type="RefSeq" id="WP_274041247.1">
    <property type="nucleotide sequence ID" value="NZ_JANCPR020000051.1"/>
</dbReference>
<feature type="transmembrane region" description="Helical" evidence="1">
    <location>
        <begin position="34"/>
        <end position="55"/>
    </location>
</feature>
<accession>A0ABT7A8G0</accession>
<proteinExistence type="predicted"/>
<gene>
    <name evidence="2" type="ORF">NMN56_035320</name>
</gene>
<keyword evidence="1" id="KW-1133">Transmembrane helix</keyword>
<protein>
    <submittedName>
        <fullName evidence="2">Uncharacterized protein</fullName>
    </submittedName>
</protein>
<evidence type="ECO:0000313" key="2">
    <source>
        <dbReference type="EMBL" id="MDJ1137126.1"/>
    </source>
</evidence>
<name>A0ABT7A8G0_9ACTN</name>
<evidence type="ECO:0000313" key="3">
    <source>
        <dbReference type="Proteomes" id="UP001214441"/>
    </source>
</evidence>
<organism evidence="2 3">
    <name type="scientific">Streptomyces iconiensis</name>
    <dbReference type="NCBI Taxonomy" id="1384038"/>
    <lineage>
        <taxon>Bacteria</taxon>
        <taxon>Bacillati</taxon>
        <taxon>Actinomycetota</taxon>
        <taxon>Actinomycetes</taxon>
        <taxon>Kitasatosporales</taxon>
        <taxon>Streptomycetaceae</taxon>
        <taxon>Streptomyces</taxon>
    </lineage>
</organism>
<dbReference type="Proteomes" id="UP001214441">
    <property type="component" value="Unassembled WGS sequence"/>
</dbReference>